<dbReference type="Proteomes" id="UP000625568">
    <property type="component" value="Chromosome 2"/>
</dbReference>
<dbReference type="EMBL" id="CP069483">
    <property type="protein sequence ID" value="QRO79366.1"/>
    <property type="molecule type" value="Genomic_DNA"/>
</dbReference>
<dbReference type="AlphaFoldDB" id="A0A892I8U6"/>
<evidence type="ECO:0000313" key="2">
    <source>
        <dbReference type="Proteomes" id="UP000625568"/>
    </source>
</evidence>
<sequence length="46" mass="4513">MAGGTTSGLAAIAAVQARPGYEAASAHAQSGRVAIMRQLPGCIGDE</sequence>
<name>A0A892I8U6_9BURK</name>
<gene>
    <name evidence="1" type="ORF">I6K02_22725</name>
</gene>
<dbReference type="RefSeq" id="WP_158380427.1">
    <property type="nucleotide sequence ID" value="NZ_CABVPR010000011.1"/>
</dbReference>
<reference evidence="1 2" key="1">
    <citation type="submission" date="2021-02" db="EMBL/GenBank/DDBJ databases">
        <title>FDA dAtabase for Regulatory Grade micrObial Sequences (FDA-ARGOS): Supporting development and validation of Infectious Disease Dx tests.</title>
        <authorList>
            <person name="Minogue T."/>
            <person name="Wolcott M."/>
            <person name="Wasieloski L."/>
            <person name="Aguilar W."/>
            <person name="Moore D."/>
            <person name="Jaissle J."/>
            <person name="Tallon L."/>
            <person name="Sadzewicz L."/>
            <person name="Zhao X."/>
            <person name="Boylan J."/>
            <person name="Ott S."/>
            <person name="Bowen H."/>
            <person name="Vavikolanu K."/>
            <person name="Mehta A."/>
            <person name="Aluvathingal J."/>
            <person name="Nadendla S."/>
            <person name="Yan Y."/>
            <person name="Sichtig H."/>
        </authorList>
    </citation>
    <scope>NUCLEOTIDE SEQUENCE [LARGE SCALE GENOMIC DNA]</scope>
    <source>
        <strain evidence="1 2">FDAARGOS_1272</strain>
    </source>
</reference>
<accession>A0A892I8U6</accession>
<organism evidence="1 2">
    <name type="scientific">Burkholderia dolosa</name>
    <dbReference type="NCBI Taxonomy" id="152500"/>
    <lineage>
        <taxon>Bacteria</taxon>
        <taxon>Pseudomonadati</taxon>
        <taxon>Pseudomonadota</taxon>
        <taxon>Betaproteobacteria</taxon>
        <taxon>Burkholderiales</taxon>
        <taxon>Burkholderiaceae</taxon>
        <taxon>Burkholderia</taxon>
        <taxon>Burkholderia cepacia complex</taxon>
    </lineage>
</organism>
<proteinExistence type="predicted"/>
<evidence type="ECO:0000313" key="1">
    <source>
        <dbReference type="EMBL" id="QRO79366.1"/>
    </source>
</evidence>
<protein>
    <submittedName>
        <fullName evidence="1">Uncharacterized protein</fullName>
    </submittedName>
</protein>
<dbReference type="GeneID" id="93129227"/>
<keyword evidence="2" id="KW-1185">Reference proteome</keyword>